<evidence type="ECO:0000256" key="8">
    <source>
        <dbReference type="ARBA" id="ARBA00023065"/>
    </source>
</evidence>
<feature type="transmembrane region" description="Helical" evidence="12">
    <location>
        <begin position="128"/>
        <end position="146"/>
    </location>
</feature>
<evidence type="ECO:0000256" key="4">
    <source>
        <dbReference type="ARBA" id="ARBA00022692"/>
    </source>
</evidence>
<evidence type="ECO:0000256" key="10">
    <source>
        <dbReference type="ARBA" id="ARBA00023303"/>
    </source>
</evidence>
<keyword evidence="8" id="KW-0406">Ion transport</keyword>
<evidence type="ECO:0000259" key="13">
    <source>
        <dbReference type="Pfam" id="PF07885"/>
    </source>
</evidence>
<evidence type="ECO:0000256" key="7">
    <source>
        <dbReference type="ARBA" id="ARBA00022989"/>
    </source>
</evidence>
<evidence type="ECO:0000256" key="12">
    <source>
        <dbReference type="SAM" id="Phobius"/>
    </source>
</evidence>
<protein>
    <recommendedName>
        <fullName evidence="13">Potassium channel domain-containing protein</fullName>
    </recommendedName>
</protein>
<feature type="transmembrane region" description="Helical" evidence="12">
    <location>
        <begin position="38"/>
        <end position="56"/>
    </location>
</feature>
<evidence type="ECO:0000313" key="14">
    <source>
        <dbReference type="EMBL" id="GAA4031576.1"/>
    </source>
</evidence>
<keyword evidence="4 12" id="KW-0812">Transmembrane</keyword>
<keyword evidence="10" id="KW-0407">Ion channel</keyword>
<dbReference type="Pfam" id="PF07885">
    <property type="entry name" value="Ion_trans_2"/>
    <property type="match status" value="1"/>
</dbReference>
<evidence type="ECO:0000256" key="11">
    <source>
        <dbReference type="SAM" id="Coils"/>
    </source>
</evidence>
<comment type="subcellular location">
    <subcellularLocation>
        <location evidence="1">Membrane</location>
        <topology evidence="1">Multi-pass membrane protein</topology>
    </subcellularLocation>
</comment>
<evidence type="ECO:0000256" key="3">
    <source>
        <dbReference type="ARBA" id="ARBA00022538"/>
    </source>
</evidence>
<feature type="domain" description="Potassium channel" evidence="13">
    <location>
        <begin position="133"/>
        <end position="204"/>
    </location>
</feature>
<feature type="transmembrane region" description="Helical" evidence="12">
    <location>
        <begin position="68"/>
        <end position="90"/>
    </location>
</feature>
<evidence type="ECO:0000256" key="9">
    <source>
        <dbReference type="ARBA" id="ARBA00023136"/>
    </source>
</evidence>
<feature type="transmembrane region" description="Helical" evidence="12">
    <location>
        <begin position="181"/>
        <end position="206"/>
    </location>
</feature>
<gene>
    <name evidence="14" type="ORF">GCM10022212_32880</name>
</gene>
<keyword evidence="7 12" id="KW-1133">Transmembrane helix</keyword>
<comment type="caution">
    <text evidence="14">The sequence shown here is derived from an EMBL/GenBank/DDBJ whole genome shotgun (WGS) entry which is preliminary data.</text>
</comment>
<evidence type="ECO:0000313" key="15">
    <source>
        <dbReference type="Proteomes" id="UP001501353"/>
    </source>
</evidence>
<reference evidence="15" key="1">
    <citation type="journal article" date="2019" name="Int. J. Syst. Evol. Microbiol.">
        <title>The Global Catalogue of Microorganisms (GCM) 10K type strain sequencing project: providing services to taxonomists for standard genome sequencing and annotation.</title>
        <authorList>
            <consortium name="The Broad Institute Genomics Platform"/>
            <consortium name="The Broad Institute Genome Sequencing Center for Infectious Disease"/>
            <person name="Wu L."/>
            <person name="Ma J."/>
        </authorList>
    </citation>
    <scope>NUCLEOTIDE SEQUENCE [LARGE SCALE GENOMIC DNA]</scope>
    <source>
        <strain evidence="15">JCM 16673</strain>
    </source>
</reference>
<evidence type="ECO:0000256" key="5">
    <source>
        <dbReference type="ARBA" id="ARBA00022826"/>
    </source>
</evidence>
<evidence type="ECO:0000256" key="6">
    <source>
        <dbReference type="ARBA" id="ARBA00022958"/>
    </source>
</evidence>
<organism evidence="14 15">
    <name type="scientific">Actimicrobium antarcticum</name>
    <dbReference type="NCBI Taxonomy" id="1051899"/>
    <lineage>
        <taxon>Bacteria</taxon>
        <taxon>Pseudomonadati</taxon>
        <taxon>Pseudomonadota</taxon>
        <taxon>Betaproteobacteria</taxon>
        <taxon>Burkholderiales</taxon>
        <taxon>Oxalobacteraceae</taxon>
        <taxon>Actimicrobium</taxon>
    </lineage>
</organism>
<dbReference type="PANTHER" id="PTHR10027:SF10">
    <property type="entry name" value="SLOWPOKE 2, ISOFORM D"/>
    <property type="match status" value="1"/>
</dbReference>
<keyword evidence="15" id="KW-1185">Reference proteome</keyword>
<feature type="coiled-coil region" evidence="11">
    <location>
        <begin position="214"/>
        <end position="241"/>
    </location>
</feature>
<sequence>MKRPHPTAQFRLILFVALTLTIPAFYLLLVGATTLQRTMGSVLYGISAVLFAADIWHQQRQHRASRRIAAPSALDVVILLGAIASIWPSMPTWSPVEWGCRLAFSALVFLRYPKLLVSWMFPHHLMQVLGMAVVLLAIAGGGFYWLEPKVLTYADGLWLAFTTGATVGYGDLVPSTHASRIFAVFIVLLGYAVFSVVTASIAALFIGEDEKRFQKELHADIRSLRHEIAGLREELHRSTTDTPAK</sequence>
<keyword evidence="5" id="KW-0631">Potassium channel</keyword>
<proteinExistence type="predicted"/>
<accession>A0ABP7TUS9</accession>
<keyword evidence="11" id="KW-0175">Coiled coil</keyword>
<name>A0ABP7TUS9_9BURK</name>
<dbReference type="EMBL" id="BAAAZE010000013">
    <property type="protein sequence ID" value="GAA4031576.1"/>
    <property type="molecule type" value="Genomic_DNA"/>
</dbReference>
<keyword evidence="3" id="KW-0633">Potassium transport</keyword>
<dbReference type="SUPFAM" id="SSF81324">
    <property type="entry name" value="Voltage-gated potassium channels"/>
    <property type="match status" value="1"/>
</dbReference>
<feature type="transmembrane region" description="Helical" evidence="12">
    <location>
        <begin position="12"/>
        <end position="32"/>
    </location>
</feature>
<dbReference type="Gene3D" id="1.10.287.70">
    <property type="match status" value="1"/>
</dbReference>
<evidence type="ECO:0000256" key="1">
    <source>
        <dbReference type="ARBA" id="ARBA00004141"/>
    </source>
</evidence>
<dbReference type="InterPro" id="IPR047871">
    <property type="entry name" value="K_chnl_Slo-like"/>
</dbReference>
<keyword evidence="2" id="KW-0813">Transport</keyword>
<evidence type="ECO:0000256" key="2">
    <source>
        <dbReference type="ARBA" id="ARBA00022448"/>
    </source>
</evidence>
<keyword evidence="6" id="KW-0630">Potassium</keyword>
<keyword evidence="9 12" id="KW-0472">Membrane</keyword>
<dbReference type="Proteomes" id="UP001501353">
    <property type="component" value="Unassembled WGS sequence"/>
</dbReference>
<dbReference type="RefSeq" id="WP_344764929.1">
    <property type="nucleotide sequence ID" value="NZ_BAAAZE010000013.1"/>
</dbReference>
<dbReference type="PANTHER" id="PTHR10027">
    <property type="entry name" value="CALCIUM-ACTIVATED POTASSIUM CHANNEL ALPHA CHAIN"/>
    <property type="match status" value="1"/>
</dbReference>
<dbReference type="InterPro" id="IPR013099">
    <property type="entry name" value="K_chnl_dom"/>
</dbReference>